<accession>G3VI96</accession>
<dbReference type="PANTHER" id="PTHR43602">
    <property type="match status" value="1"/>
</dbReference>
<gene>
    <name evidence="9" type="primary">ECHDC3</name>
</gene>
<comment type="similarity">
    <text evidence="2">Belongs to the enoyl-CoA hydratase/isomerase family.</text>
</comment>
<evidence type="ECO:0000256" key="2">
    <source>
        <dbReference type="ARBA" id="ARBA00005254"/>
    </source>
</evidence>
<dbReference type="CTD" id="79746"/>
<dbReference type="OrthoDB" id="2139957at2759"/>
<sequence>MSLLAPWARGPSRLLRCQRALLASGVRGRGAAGPGQPQPEQQLTIRRQQDGIRTIILNNPKKRNALSLRMLKSLQNDILHDAESKDLRVIIISAEGPVFSSGHDLKELTEQQGQDYHAEVFQTCAEVMMLIQKHPVPIIAKVNGLATAAGCQLVASCDIALASEKSYFATPGVNIGLFCSTPAVALGRAVPKKVALEMLFTGEPITAQEALLHGLLSKVVPEEKLEEETMKIAQKICTMSRSVVAVGKATFYRQLTQDLKIAYHLTSQAMVDNLATQDGKEGITAFIQKRKPVWSHS</sequence>
<name>G3VI96_SARHA</name>
<dbReference type="InterPro" id="IPR014748">
    <property type="entry name" value="Enoyl-CoA_hydra_C"/>
</dbReference>
<reference evidence="9 10" key="1">
    <citation type="journal article" date="2011" name="Proc. Natl. Acad. Sci. U.S.A.">
        <title>Genetic diversity and population structure of the endangered marsupial Sarcophilus harrisii (Tasmanian devil).</title>
        <authorList>
            <person name="Miller W."/>
            <person name="Hayes V.M."/>
            <person name="Ratan A."/>
            <person name="Petersen D.C."/>
            <person name="Wittekindt N.E."/>
            <person name="Miller J."/>
            <person name="Walenz B."/>
            <person name="Knight J."/>
            <person name="Qi J."/>
            <person name="Zhao F."/>
            <person name="Wang Q."/>
            <person name="Bedoya-Reina O.C."/>
            <person name="Katiyar N."/>
            <person name="Tomsho L.P."/>
            <person name="Kasson L.M."/>
            <person name="Hardie R.A."/>
            <person name="Woodbridge P."/>
            <person name="Tindall E.A."/>
            <person name="Bertelsen M.F."/>
            <person name="Dixon D."/>
            <person name="Pyecroft S."/>
            <person name="Helgen K.M."/>
            <person name="Lesk A.M."/>
            <person name="Pringle T.H."/>
            <person name="Patterson N."/>
            <person name="Zhang Y."/>
            <person name="Kreiss A."/>
            <person name="Woods G.M."/>
            <person name="Jones M.E."/>
            <person name="Schuster S.C."/>
        </authorList>
    </citation>
    <scope>NUCLEOTIDE SEQUENCE [LARGE SCALE GENOMIC DNA]</scope>
</reference>
<organism evidence="9 10">
    <name type="scientific">Sarcophilus harrisii</name>
    <name type="common">Tasmanian devil</name>
    <name type="synonym">Sarcophilus laniarius</name>
    <dbReference type="NCBI Taxonomy" id="9305"/>
    <lineage>
        <taxon>Eukaryota</taxon>
        <taxon>Metazoa</taxon>
        <taxon>Chordata</taxon>
        <taxon>Craniata</taxon>
        <taxon>Vertebrata</taxon>
        <taxon>Euteleostomi</taxon>
        <taxon>Mammalia</taxon>
        <taxon>Metatheria</taxon>
        <taxon>Dasyuromorphia</taxon>
        <taxon>Dasyuridae</taxon>
        <taxon>Sarcophilus</taxon>
    </lineage>
</organism>
<dbReference type="GeneTree" id="ENSGT00940000157926"/>
<evidence type="ECO:0000313" key="10">
    <source>
        <dbReference type="Proteomes" id="UP000007648"/>
    </source>
</evidence>
<dbReference type="Gene3D" id="3.90.226.10">
    <property type="entry name" value="2-enoyl-CoA Hydratase, Chain A, domain 1"/>
    <property type="match status" value="1"/>
</dbReference>
<dbReference type="SUPFAM" id="SSF52096">
    <property type="entry name" value="ClpP/crotonase"/>
    <property type="match status" value="1"/>
</dbReference>
<dbReference type="GO" id="GO:0006631">
    <property type="term" value="P:fatty acid metabolic process"/>
    <property type="evidence" value="ECO:0007669"/>
    <property type="project" value="UniProtKB-KW"/>
</dbReference>
<keyword evidence="3" id="KW-0276">Fatty acid metabolism</keyword>
<dbReference type="InterPro" id="IPR001753">
    <property type="entry name" value="Enoyl-CoA_hydra/iso"/>
</dbReference>
<evidence type="ECO:0000256" key="3">
    <source>
        <dbReference type="ARBA" id="ARBA00022832"/>
    </source>
</evidence>
<dbReference type="NCBIfam" id="NF006008">
    <property type="entry name" value="PRK08139.1"/>
    <property type="match status" value="1"/>
</dbReference>
<keyword evidence="4" id="KW-0809">Transit peptide</keyword>
<dbReference type="Ensembl" id="ENSSHAT00000002933.2">
    <property type="protein sequence ID" value="ENSSHAP00000002900.2"/>
    <property type="gene ID" value="ENSSHAG00000002567.2"/>
</dbReference>
<keyword evidence="6" id="KW-0496">Mitochondrion</keyword>
<evidence type="ECO:0000256" key="8">
    <source>
        <dbReference type="ARBA" id="ARBA00040545"/>
    </source>
</evidence>
<dbReference type="Gene3D" id="1.10.12.10">
    <property type="entry name" value="Lyase 2-enoyl-coa Hydratase, Chain A, domain 2"/>
    <property type="match status" value="1"/>
</dbReference>
<keyword evidence="10" id="KW-1185">Reference proteome</keyword>
<protein>
    <recommendedName>
        <fullName evidence="8">Enoyl-CoA hydratase domain-containing protein 3, mitochondrial</fullName>
    </recommendedName>
</protein>
<dbReference type="GO" id="GO:0016836">
    <property type="term" value="F:hydro-lyase activity"/>
    <property type="evidence" value="ECO:0007669"/>
    <property type="project" value="TreeGrafter"/>
</dbReference>
<dbReference type="Proteomes" id="UP000007648">
    <property type="component" value="Unassembled WGS sequence"/>
</dbReference>
<dbReference type="InParanoid" id="G3VI96"/>
<dbReference type="AlphaFoldDB" id="G3VI96"/>
<evidence type="ECO:0000256" key="7">
    <source>
        <dbReference type="ARBA" id="ARBA00037410"/>
    </source>
</evidence>
<evidence type="ECO:0000313" key="9">
    <source>
        <dbReference type="Ensembl" id="ENSSHAP00000002900.2"/>
    </source>
</evidence>
<dbReference type="Pfam" id="PF00378">
    <property type="entry name" value="ECH_1"/>
    <property type="match status" value="1"/>
</dbReference>
<dbReference type="eggNOG" id="KOG1682">
    <property type="taxonomic scope" value="Eukaryota"/>
</dbReference>
<dbReference type="FunCoup" id="G3VI96">
    <property type="interactions" value="388"/>
</dbReference>
<dbReference type="GeneID" id="100930113"/>
<keyword evidence="5" id="KW-0443">Lipid metabolism</keyword>
<dbReference type="InterPro" id="IPR052377">
    <property type="entry name" value="Mitochondrial_ECH-domain"/>
</dbReference>
<evidence type="ECO:0000256" key="5">
    <source>
        <dbReference type="ARBA" id="ARBA00023098"/>
    </source>
</evidence>
<dbReference type="GO" id="GO:0005739">
    <property type="term" value="C:mitochondrion"/>
    <property type="evidence" value="ECO:0007669"/>
    <property type="project" value="UniProtKB-SubCell"/>
</dbReference>
<reference evidence="9" key="3">
    <citation type="submission" date="2025-09" db="UniProtKB">
        <authorList>
            <consortium name="Ensembl"/>
        </authorList>
    </citation>
    <scope>IDENTIFICATION</scope>
</reference>
<comment type="function">
    <text evidence="7">May play a role in fatty acid biosynthesis and insulin sensitivity.</text>
</comment>
<evidence type="ECO:0000256" key="4">
    <source>
        <dbReference type="ARBA" id="ARBA00022946"/>
    </source>
</evidence>
<evidence type="ECO:0000256" key="1">
    <source>
        <dbReference type="ARBA" id="ARBA00004173"/>
    </source>
</evidence>
<dbReference type="InterPro" id="IPR029045">
    <property type="entry name" value="ClpP/crotonase-like_dom_sf"/>
</dbReference>
<dbReference type="STRING" id="9305.ENSSHAP00000002900"/>
<dbReference type="KEGG" id="shr:100930113"/>
<reference evidence="9" key="2">
    <citation type="submission" date="2025-08" db="UniProtKB">
        <authorList>
            <consortium name="Ensembl"/>
        </authorList>
    </citation>
    <scope>IDENTIFICATION</scope>
</reference>
<dbReference type="PANTHER" id="PTHR43602:SF1">
    <property type="entry name" value="ENOYL-COA HYDRATASE DOMAIN-CONTAINING PROTEIN 3, MITOCHONDRIAL"/>
    <property type="match status" value="1"/>
</dbReference>
<comment type="subcellular location">
    <subcellularLocation>
        <location evidence="1">Mitochondrion</location>
    </subcellularLocation>
</comment>
<evidence type="ECO:0000256" key="6">
    <source>
        <dbReference type="ARBA" id="ARBA00023128"/>
    </source>
</evidence>
<dbReference type="GO" id="GO:1900078">
    <property type="term" value="P:positive regulation of cellular response to insulin stimulus"/>
    <property type="evidence" value="ECO:0007669"/>
    <property type="project" value="Ensembl"/>
</dbReference>
<proteinExistence type="inferred from homology"/>
<dbReference type="CDD" id="cd06558">
    <property type="entry name" value="crotonase-like"/>
    <property type="match status" value="1"/>
</dbReference>